<proteinExistence type="predicted"/>
<evidence type="ECO:0000313" key="2">
    <source>
        <dbReference type="EMBL" id="QJA13788.1"/>
    </source>
</evidence>
<dbReference type="AlphaFoldDB" id="A0A6H1XE44"/>
<dbReference type="GO" id="GO:0000373">
    <property type="term" value="P:Group II intron splicing"/>
    <property type="evidence" value="ECO:0007669"/>
    <property type="project" value="TreeGrafter"/>
</dbReference>
<protein>
    <submittedName>
        <fullName evidence="2">Putative site-specific DNA endonuclease</fullName>
    </submittedName>
</protein>
<dbReference type="SUPFAM" id="SSF55608">
    <property type="entry name" value="Homing endonucleases"/>
    <property type="match status" value="1"/>
</dbReference>
<keyword evidence="2" id="KW-0934">Plastid</keyword>
<keyword evidence="2" id="KW-0378">Hydrolase</keyword>
<dbReference type="GO" id="GO:0004519">
    <property type="term" value="F:endonuclease activity"/>
    <property type="evidence" value="ECO:0007669"/>
    <property type="project" value="UniProtKB-KW"/>
</dbReference>
<dbReference type="GO" id="GO:0045292">
    <property type="term" value="P:mRNA cis splicing, via spliceosome"/>
    <property type="evidence" value="ECO:0007669"/>
    <property type="project" value="TreeGrafter"/>
</dbReference>
<keyword evidence="2" id="KW-0150">Chloroplast</keyword>
<dbReference type="EMBL" id="MN701588">
    <property type="protein sequence ID" value="QJA13788.1"/>
    <property type="molecule type" value="Genomic_DNA"/>
</dbReference>
<reference evidence="2" key="1">
    <citation type="submission" date="2019-11" db="EMBL/GenBank/DDBJ databases">
        <title>The Chloroplast Genome of the Green Alga Chaetophora sp.</title>
        <authorList>
            <person name="Liu B."/>
        </authorList>
    </citation>
    <scope>NUCLEOTIDE SEQUENCE</scope>
</reference>
<dbReference type="Pfam" id="PF03161">
    <property type="entry name" value="LAGLIDADG_2"/>
    <property type="match status" value="1"/>
</dbReference>
<dbReference type="InterPro" id="IPR052500">
    <property type="entry name" value="Chloro/Mito_RNA_Process"/>
</dbReference>
<gene>
    <name evidence="2" type="primary">orf238</name>
</gene>
<evidence type="ECO:0000259" key="1">
    <source>
        <dbReference type="Pfam" id="PF03161"/>
    </source>
</evidence>
<keyword evidence="2" id="KW-0540">Nuclease</keyword>
<dbReference type="GO" id="GO:0048564">
    <property type="term" value="P:photosystem I assembly"/>
    <property type="evidence" value="ECO:0007669"/>
    <property type="project" value="TreeGrafter"/>
</dbReference>
<dbReference type="PANTHER" id="PTHR47539:SF1">
    <property type="entry name" value="PENTATRICOPEPTIDE REPEAT-CONTAINING PROTEIN OTP51, CHLOROPLASTIC"/>
    <property type="match status" value="1"/>
</dbReference>
<organism evidence="2">
    <name type="scientific">Chaetophora sp. FACHB-2423</name>
    <dbReference type="NCBI Taxonomy" id="2725789"/>
    <lineage>
        <taxon>Eukaryota</taxon>
        <taxon>Viridiplantae</taxon>
        <taxon>Chlorophyta</taxon>
        <taxon>core chlorophytes</taxon>
        <taxon>Chlorophyceae</taxon>
        <taxon>OCC clade</taxon>
        <taxon>Chaetophorales</taxon>
        <taxon>Chaetophoraceae</taxon>
        <taxon>Chaetophora</taxon>
    </lineage>
</organism>
<dbReference type="InterPro" id="IPR004860">
    <property type="entry name" value="LAGLIDADG_dom"/>
</dbReference>
<name>A0A6H1XE44_9CHLO</name>
<keyword evidence="2" id="KW-0255">Endonuclease</keyword>
<accession>A0A6H1XE44</accession>
<dbReference type="PANTHER" id="PTHR47539">
    <property type="entry name" value="PENTATRICOPEPTIDE REPEAT-CONTAINING PROTEIN OTP51, CHLOROPLASTIC"/>
    <property type="match status" value="1"/>
</dbReference>
<sequence length="237" mass="27786">MPKSIQIIQGLGLRGNALKAHLKTIELTSLQREILVGTLLGDASFSLDKKKPKYSVKFEQGKKNEAYVLHLFRIFKPFVGTGPVERVINKNRAPAEKPRYAVWFRTYQHESLKYYYHLFYKQVLDPKNPKLVLEKTKIVPKNIGKLLTPRAIAYWFMDDGSYEDQTNRTYLFNTQGFSIKDSEFLCDVLLEKYNIEARTNYDKGLKRIRVLTESAPILRDLIKDYVIPEFQYKLYFD</sequence>
<dbReference type="Gene3D" id="3.10.28.10">
    <property type="entry name" value="Homing endonucleases"/>
    <property type="match status" value="2"/>
</dbReference>
<feature type="domain" description="Homing endonuclease LAGLIDADG" evidence="1">
    <location>
        <begin position="32"/>
        <end position="217"/>
    </location>
</feature>
<geneLocation type="chloroplast" evidence="2"/>
<dbReference type="InterPro" id="IPR027434">
    <property type="entry name" value="Homing_endonucl"/>
</dbReference>